<reference evidence="1 2" key="1">
    <citation type="submission" date="2014-04" db="EMBL/GenBank/DDBJ databases">
        <authorList>
            <consortium name="DOE Joint Genome Institute"/>
            <person name="Kuo A."/>
            <person name="Kohler A."/>
            <person name="Nagy L.G."/>
            <person name="Floudas D."/>
            <person name="Copeland A."/>
            <person name="Barry K.W."/>
            <person name="Cichocki N."/>
            <person name="Veneault-Fourrey C."/>
            <person name="LaButti K."/>
            <person name="Lindquist E.A."/>
            <person name="Lipzen A."/>
            <person name="Lundell T."/>
            <person name="Morin E."/>
            <person name="Murat C."/>
            <person name="Sun H."/>
            <person name="Tunlid A."/>
            <person name="Henrissat B."/>
            <person name="Grigoriev I.V."/>
            <person name="Hibbett D.S."/>
            <person name="Martin F."/>
            <person name="Nordberg H.P."/>
            <person name="Cantor M.N."/>
            <person name="Hua S.X."/>
        </authorList>
    </citation>
    <scope>NUCLEOTIDE SEQUENCE [LARGE SCALE GENOMIC DNA]</scope>
    <source>
        <strain evidence="1 2">Foug A</strain>
    </source>
</reference>
<keyword evidence="2" id="KW-1185">Reference proteome</keyword>
<feature type="non-terminal residue" evidence="1">
    <location>
        <position position="50"/>
    </location>
</feature>
<organism evidence="1 2">
    <name type="scientific">Scleroderma citrinum Foug A</name>
    <dbReference type="NCBI Taxonomy" id="1036808"/>
    <lineage>
        <taxon>Eukaryota</taxon>
        <taxon>Fungi</taxon>
        <taxon>Dikarya</taxon>
        <taxon>Basidiomycota</taxon>
        <taxon>Agaricomycotina</taxon>
        <taxon>Agaricomycetes</taxon>
        <taxon>Agaricomycetidae</taxon>
        <taxon>Boletales</taxon>
        <taxon>Sclerodermatineae</taxon>
        <taxon>Sclerodermataceae</taxon>
        <taxon>Scleroderma</taxon>
    </lineage>
</organism>
<name>A0A0C3D3D5_9AGAM</name>
<accession>A0A0C3D3D5</accession>
<dbReference type="InParanoid" id="A0A0C3D3D5"/>
<dbReference type="Proteomes" id="UP000053989">
    <property type="component" value="Unassembled WGS sequence"/>
</dbReference>
<sequence length="50" mass="6106">TLAQWIEILDWHHEQHKSQKETATYFNSKYPSLHLKQPIISSWLKEEAKW</sequence>
<dbReference type="EMBL" id="KN822137">
    <property type="protein sequence ID" value="KIM55305.1"/>
    <property type="molecule type" value="Genomic_DNA"/>
</dbReference>
<evidence type="ECO:0000313" key="1">
    <source>
        <dbReference type="EMBL" id="KIM55305.1"/>
    </source>
</evidence>
<proteinExistence type="predicted"/>
<reference evidence="2" key="2">
    <citation type="submission" date="2015-01" db="EMBL/GenBank/DDBJ databases">
        <title>Evolutionary Origins and Diversification of the Mycorrhizal Mutualists.</title>
        <authorList>
            <consortium name="DOE Joint Genome Institute"/>
            <consortium name="Mycorrhizal Genomics Consortium"/>
            <person name="Kohler A."/>
            <person name="Kuo A."/>
            <person name="Nagy L.G."/>
            <person name="Floudas D."/>
            <person name="Copeland A."/>
            <person name="Barry K.W."/>
            <person name="Cichocki N."/>
            <person name="Veneault-Fourrey C."/>
            <person name="LaButti K."/>
            <person name="Lindquist E.A."/>
            <person name="Lipzen A."/>
            <person name="Lundell T."/>
            <person name="Morin E."/>
            <person name="Murat C."/>
            <person name="Riley R."/>
            <person name="Ohm R."/>
            <person name="Sun H."/>
            <person name="Tunlid A."/>
            <person name="Henrissat B."/>
            <person name="Grigoriev I.V."/>
            <person name="Hibbett D.S."/>
            <person name="Martin F."/>
        </authorList>
    </citation>
    <scope>NUCLEOTIDE SEQUENCE [LARGE SCALE GENOMIC DNA]</scope>
    <source>
        <strain evidence="2">Foug A</strain>
    </source>
</reference>
<dbReference type="HOGENOM" id="CLU_3129895_0_0_1"/>
<evidence type="ECO:0000313" key="2">
    <source>
        <dbReference type="Proteomes" id="UP000053989"/>
    </source>
</evidence>
<dbReference type="AlphaFoldDB" id="A0A0C3D3D5"/>
<dbReference type="OrthoDB" id="2682730at2759"/>
<protein>
    <submittedName>
        <fullName evidence="1">Uncharacterized protein</fullName>
    </submittedName>
</protein>
<gene>
    <name evidence="1" type="ORF">SCLCIDRAFT_91293</name>
</gene>
<feature type="non-terminal residue" evidence="1">
    <location>
        <position position="1"/>
    </location>
</feature>